<dbReference type="OrthoDB" id="438431at2759"/>
<comment type="caution">
    <text evidence="2">The sequence shown here is derived from an EMBL/GenBank/DDBJ whole genome shotgun (WGS) entry which is preliminary data.</text>
</comment>
<keyword evidence="3" id="KW-1185">Reference proteome</keyword>
<evidence type="ECO:0000256" key="1">
    <source>
        <dbReference type="SAM" id="MobiDB-lite"/>
    </source>
</evidence>
<accession>A0A226MFE5</accession>
<evidence type="ECO:0000313" key="2">
    <source>
        <dbReference type="EMBL" id="OXB54017.1"/>
    </source>
</evidence>
<gene>
    <name evidence="2" type="ORF">ASZ78_006273</name>
</gene>
<organism evidence="2 3">
    <name type="scientific">Callipepla squamata</name>
    <name type="common">Scaled quail</name>
    <dbReference type="NCBI Taxonomy" id="9009"/>
    <lineage>
        <taxon>Eukaryota</taxon>
        <taxon>Metazoa</taxon>
        <taxon>Chordata</taxon>
        <taxon>Craniata</taxon>
        <taxon>Vertebrata</taxon>
        <taxon>Euteleostomi</taxon>
        <taxon>Archelosauria</taxon>
        <taxon>Archosauria</taxon>
        <taxon>Dinosauria</taxon>
        <taxon>Saurischia</taxon>
        <taxon>Theropoda</taxon>
        <taxon>Coelurosauria</taxon>
        <taxon>Aves</taxon>
        <taxon>Neognathae</taxon>
        <taxon>Galloanserae</taxon>
        <taxon>Galliformes</taxon>
        <taxon>Odontophoridae</taxon>
        <taxon>Callipepla</taxon>
    </lineage>
</organism>
<proteinExistence type="predicted"/>
<feature type="region of interest" description="Disordered" evidence="1">
    <location>
        <begin position="1"/>
        <end position="38"/>
    </location>
</feature>
<dbReference type="EMBL" id="MCFN01001006">
    <property type="protein sequence ID" value="OXB54017.1"/>
    <property type="molecule type" value="Genomic_DNA"/>
</dbReference>
<dbReference type="STRING" id="9009.A0A226MFE5"/>
<dbReference type="AlphaFoldDB" id="A0A226MFE5"/>
<dbReference type="Proteomes" id="UP000198323">
    <property type="component" value="Unassembled WGS sequence"/>
</dbReference>
<sequence>HKNVDVELEEEIQPVLHDAVHSKPGEGHEDEDESITDQWQEKEEIHAETFEAPATDDLLRELENEMTEDYEKPDSFQK</sequence>
<protein>
    <submittedName>
        <fullName evidence="2">Uncharacterized protein</fullName>
    </submittedName>
</protein>
<feature type="compositionally biased region" description="Acidic residues" evidence="1">
    <location>
        <begin position="1"/>
        <end position="12"/>
    </location>
</feature>
<feature type="non-terminal residue" evidence="2">
    <location>
        <position position="78"/>
    </location>
</feature>
<evidence type="ECO:0000313" key="3">
    <source>
        <dbReference type="Proteomes" id="UP000198323"/>
    </source>
</evidence>
<reference evidence="2 3" key="1">
    <citation type="submission" date="2016-07" db="EMBL/GenBank/DDBJ databases">
        <title>Disparate Historic Effective Population Sizes Predicted by Modern Levels of Genome Diversity for the Scaled Quail (Callipepla squamata) and the Northern Bobwhite (Colinus virginianus): Inferences from First and Second Generation Draft Genome Assemblies for Sympatric New World Quail.</title>
        <authorList>
            <person name="Oldeschulte D.L."/>
            <person name="Halley Y.A."/>
            <person name="Bhattarai E.K."/>
            <person name="Brashear W.A."/>
            <person name="Hill J."/>
            <person name="Metz R.P."/>
            <person name="Johnson C.D."/>
            <person name="Rollins D."/>
            <person name="Peterson M.J."/>
            <person name="Bickhart D.M."/>
            <person name="Decker J.E."/>
            <person name="Seabury C.M."/>
        </authorList>
    </citation>
    <scope>NUCLEOTIDE SEQUENCE [LARGE SCALE GENOMIC DNA]</scope>
    <source>
        <strain evidence="2 3">Texas</strain>
        <tissue evidence="2">Leg muscle</tissue>
    </source>
</reference>
<feature type="compositionally biased region" description="Basic and acidic residues" evidence="1">
    <location>
        <begin position="18"/>
        <end position="27"/>
    </location>
</feature>
<name>A0A226MFE5_CALSU</name>
<feature type="non-terminal residue" evidence="2">
    <location>
        <position position="1"/>
    </location>
</feature>